<reference evidence="2" key="1">
    <citation type="submission" date="2023-10" db="EMBL/GenBank/DDBJ databases">
        <authorList>
            <person name="Chen Y."/>
            <person name="Shah S."/>
            <person name="Dougan E. K."/>
            <person name="Thang M."/>
            <person name="Chan C."/>
        </authorList>
    </citation>
    <scope>NUCLEOTIDE SEQUENCE [LARGE SCALE GENOMIC DNA]</scope>
</reference>
<accession>A0ABN9UAA2</accession>
<evidence type="ECO:0000313" key="2">
    <source>
        <dbReference type="EMBL" id="CAK0856026.1"/>
    </source>
</evidence>
<evidence type="ECO:0000256" key="1">
    <source>
        <dbReference type="SAM" id="SignalP"/>
    </source>
</evidence>
<keyword evidence="3" id="KW-1185">Reference proteome</keyword>
<evidence type="ECO:0000313" key="3">
    <source>
        <dbReference type="Proteomes" id="UP001189429"/>
    </source>
</evidence>
<dbReference type="Proteomes" id="UP001189429">
    <property type="component" value="Unassembled WGS sequence"/>
</dbReference>
<organism evidence="2 3">
    <name type="scientific">Prorocentrum cordatum</name>
    <dbReference type="NCBI Taxonomy" id="2364126"/>
    <lineage>
        <taxon>Eukaryota</taxon>
        <taxon>Sar</taxon>
        <taxon>Alveolata</taxon>
        <taxon>Dinophyceae</taxon>
        <taxon>Prorocentrales</taxon>
        <taxon>Prorocentraceae</taxon>
        <taxon>Prorocentrum</taxon>
    </lineage>
</organism>
<gene>
    <name evidence="2" type="ORF">PCOR1329_LOCUS46506</name>
</gene>
<feature type="chain" id="PRO_5047397585" evidence="1">
    <location>
        <begin position="23"/>
        <end position="392"/>
    </location>
</feature>
<feature type="signal peptide" evidence="1">
    <location>
        <begin position="1"/>
        <end position="22"/>
    </location>
</feature>
<protein>
    <submittedName>
        <fullName evidence="2">Uncharacterized protein</fullName>
    </submittedName>
</protein>
<sequence>MCRGILAPLFLDLALLMLRGEAAPPGDFNLAYLICLPKSAGTSTSTGGEFYDAGSTHPLSIVDASNRILASIFRVVPVLAKLFAEFESIYRLALNVKRTGFIPLWKHSSERGLRNLITELAPSWRDIIIATQGMYLGFWIGPGACSKSWSKPLENFHKRVLLWSKHNLGLNLSAIAFNLFICSVLSYVMQLQELPADFADTVAWALRRLVPGPGNWATAADLCYLKEEFGFPCSFTNPADRAQAAKLRVVETVAPDCKDRCAELSSLGDAVLQGPFGRWHQNSFFAILARAEEKLGRSGMTRAAVRRAVAAAPPEQKSLKFQAVAVSLIRAKSGDRDQRLQHKISRWSFPGAGVLFSVGARELSGGAEASCVRQISQREMRVHGQDTHTRAN</sequence>
<proteinExistence type="predicted"/>
<keyword evidence="1" id="KW-0732">Signal</keyword>
<name>A0ABN9UAA2_9DINO</name>
<dbReference type="EMBL" id="CAUYUJ010015594">
    <property type="protein sequence ID" value="CAK0856026.1"/>
    <property type="molecule type" value="Genomic_DNA"/>
</dbReference>
<comment type="caution">
    <text evidence="2">The sequence shown here is derived from an EMBL/GenBank/DDBJ whole genome shotgun (WGS) entry which is preliminary data.</text>
</comment>